<protein>
    <submittedName>
        <fullName evidence="1">Uncharacterized protein</fullName>
    </submittedName>
</protein>
<sequence>MDVETRNKSRLDVARVKLSCPLLGSIDKVVPVEDDQLRWSVVASSCKSLDEGPVMAMVEESMMGDSDSDGSIGDQVEEQATKGTVEDFHRLKKVNDDAFALSIPRRASSSLRGLDREGKEDIGVGVSVAAEKVGFQTSLVDCDGCGPVFEERAQFSSGLKDIGPIVVKEFEEVDVRGGVGVRAVDINKKKRIMIFLEALLANSKSLRQGSKVKNWKPLLRLQSLPTIGARSA</sequence>
<organism evidence="1 2">
    <name type="scientific">Trifolium medium</name>
    <dbReference type="NCBI Taxonomy" id="97028"/>
    <lineage>
        <taxon>Eukaryota</taxon>
        <taxon>Viridiplantae</taxon>
        <taxon>Streptophyta</taxon>
        <taxon>Embryophyta</taxon>
        <taxon>Tracheophyta</taxon>
        <taxon>Spermatophyta</taxon>
        <taxon>Magnoliopsida</taxon>
        <taxon>eudicotyledons</taxon>
        <taxon>Gunneridae</taxon>
        <taxon>Pentapetalae</taxon>
        <taxon>rosids</taxon>
        <taxon>fabids</taxon>
        <taxon>Fabales</taxon>
        <taxon>Fabaceae</taxon>
        <taxon>Papilionoideae</taxon>
        <taxon>50 kb inversion clade</taxon>
        <taxon>NPAAA clade</taxon>
        <taxon>Hologalegina</taxon>
        <taxon>IRL clade</taxon>
        <taxon>Trifolieae</taxon>
        <taxon>Trifolium</taxon>
    </lineage>
</organism>
<evidence type="ECO:0000313" key="1">
    <source>
        <dbReference type="EMBL" id="MCH99700.1"/>
    </source>
</evidence>
<evidence type="ECO:0000313" key="2">
    <source>
        <dbReference type="Proteomes" id="UP000265520"/>
    </source>
</evidence>
<keyword evidence="2" id="KW-1185">Reference proteome</keyword>
<comment type="caution">
    <text evidence="1">The sequence shown here is derived from an EMBL/GenBank/DDBJ whole genome shotgun (WGS) entry which is preliminary data.</text>
</comment>
<proteinExistence type="predicted"/>
<dbReference type="EMBL" id="LXQA010041067">
    <property type="protein sequence ID" value="MCH99700.1"/>
    <property type="molecule type" value="Genomic_DNA"/>
</dbReference>
<gene>
    <name evidence="1" type="ORF">A2U01_0020715</name>
</gene>
<dbReference type="Proteomes" id="UP000265520">
    <property type="component" value="Unassembled WGS sequence"/>
</dbReference>
<dbReference type="AlphaFoldDB" id="A0A392NIR0"/>
<accession>A0A392NIR0</accession>
<reference evidence="1 2" key="1">
    <citation type="journal article" date="2018" name="Front. Plant Sci.">
        <title>Red Clover (Trifolium pratense) and Zigzag Clover (T. medium) - A Picture of Genomic Similarities and Differences.</title>
        <authorList>
            <person name="Dluhosova J."/>
            <person name="Istvanek J."/>
            <person name="Nedelnik J."/>
            <person name="Repkova J."/>
        </authorList>
    </citation>
    <scope>NUCLEOTIDE SEQUENCE [LARGE SCALE GENOMIC DNA]</scope>
    <source>
        <strain evidence="2">cv. 10/8</strain>
        <tissue evidence="1">Leaf</tissue>
    </source>
</reference>
<name>A0A392NIR0_9FABA</name>